<feature type="binding site" evidence="11">
    <location>
        <position position="198"/>
    </location>
    <ligand>
        <name>substrate</name>
    </ligand>
</feature>
<dbReference type="InterPro" id="IPR000417">
    <property type="entry name" value="Hyethyz_kinase"/>
</dbReference>
<dbReference type="RefSeq" id="WP_097440995.1">
    <property type="nucleotide sequence ID" value="NZ_KZ300477.1"/>
</dbReference>
<comment type="pathway">
    <text evidence="3 11">Cofactor biosynthesis; thiamine diphosphate biosynthesis; 4-methyl-5-(2-phosphoethyl)-thiazole from 5-(2-hydroxyethyl)-4-methylthiazole: step 1/1.</text>
</comment>
<evidence type="ECO:0000256" key="10">
    <source>
        <dbReference type="ARBA" id="ARBA00022977"/>
    </source>
</evidence>
<evidence type="ECO:0000256" key="7">
    <source>
        <dbReference type="ARBA" id="ARBA00022777"/>
    </source>
</evidence>
<sequence length="272" mass="28627">MTQEINTQAVADVLLAIREKSPLVHNITNYVVMNNTANALLAVGASPIMAHAQEEVREMVQISSSLVINIGTLSPAWIQAMEIAVDQAKKTKTPWVLDPVGYGASALRNQTVADLYKVCPPTILRGNASEIMGIAAQAGAIKGVDSTAASHEALEAARLLVNVWNNTISISGAVDQVASAGRFTQIHNGSALMTQVTGMGCTATAINGACLGVCDDTHLAAVSAMALMGVCGNMAAEKAQGPGSFQMYFLDALYQISPDDLEQRLKLEHHAL</sequence>
<gene>
    <name evidence="11" type="primary">thiM</name>
    <name evidence="12" type="ORF">B7P33_16550</name>
</gene>
<comment type="catalytic activity">
    <reaction evidence="1 11">
        <text>5-(2-hydroxyethyl)-4-methylthiazole + ATP = 4-methyl-5-(2-phosphooxyethyl)-thiazole + ADP + H(+)</text>
        <dbReference type="Rhea" id="RHEA:24212"/>
        <dbReference type="ChEBI" id="CHEBI:15378"/>
        <dbReference type="ChEBI" id="CHEBI:17957"/>
        <dbReference type="ChEBI" id="CHEBI:30616"/>
        <dbReference type="ChEBI" id="CHEBI:58296"/>
        <dbReference type="ChEBI" id="CHEBI:456216"/>
        <dbReference type="EC" id="2.7.1.50"/>
    </reaction>
</comment>
<keyword evidence="7 11" id="KW-0418">Kinase</keyword>
<evidence type="ECO:0000256" key="5">
    <source>
        <dbReference type="ARBA" id="ARBA00022723"/>
    </source>
</evidence>
<dbReference type="CDD" id="cd01170">
    <property type="entry name" value="THZ_kinase"/>
    <property type="match status" value="1"/>
</dbReference>
<dbReference type="GO" id="GO:0004417">
    <property type="term" value="F:hydroxyethylthiazole kinase activity"/>
    <property type="evidence" value="ECO:0007669"/>
    <property type="project" value="UniProtKB-UniRule"/>
</dbReference>
<dbReference type="SUPFAM" id="SSF53613">
    <property type="entry name" value="Ribokinase-like"/>
    <property type="match status" value="1"/>
</dbReference>
<keyword evidence="4 11" id="KW-0808">Transferase</keyword>
<evidence type="ECO:0000256" key="3">
    <source>
        <dbReference type="ARBA" id="ARBA00004868"/>
    </source>
</evidence>
<dbReference type="GO" id="GO:0009229">
    <property type="term" value="P:thiamine diphosphate biosynthetic process"/>
    <property type="evidence" value="ECO:0007669"/>
    <property type="project" value="UniProtKB-UniRule"/>
</dbReference>
<comment type="similarity">
    <text evidence="11">Belongs to the Thz kinase family.</text>
</comment>
<dbReference type="Pfam" id="PF02110">
    <property type="entry name" value="HK"/>
    <property type="match status" value="1"/>
</dbReference>
<comment type="function">
    <text evidence="11">Catalyzes the phosphorylation of the hydroxyl group of 4-methyl-5-beta-hydroxyethylthiazole (THZ).</text>
</comment>
<feature type="binding site" evidence="11">
    <location>
        <position position="125"/>
    </location>
    <ligand>
        <name>ATP</name>
        <dbReference type="ChEBI" id="CHEBI:30616"/>
    </ligand>
</feature>
<dbReference type="HAMAP" id="MF_00228">
    <property type="entry name" value="Thz_kinase"/>
    <property type="match status" value="1"/>
</dbReference>
<protein>
    <recommendedName>
        <fullName evidence="11">Hydroxyethylthiazole kinase</fullName>
        <ecNumber evidence="11">2.7.1.50</ecNumber>
    </recommendedName>
    <alternativeName>
        <fullName evidence="11">4-methyl-5-beta-hydroxyethylthiazole kinase</fullName>
        <shortName evidence="11">TH kinase</shortName>
        <shortName evidence="11">Thz kinase</shortName>
    </alternativeName>
</protein>
<dbReference type="Gene3D" id="3.40.1190.20">
    <property type="match status" value="1"/>
</dbReference>
<evidence type="ECO:0000256" key="2">
    <source>
        <dbReference type="ARBA" id="ARBA00001946"/>
    </source>
</evidence>
<feature type="binding site" evidence="11">
    <location>
        <position position="171"/>
    </location>
    <ligand>
        <name>ATP</name>
        <dbReference type="ChEBI" id="CHEBI:30616"/>
    </ligand>
</feature>
<keyword evidence="13" id="KW-1185">Reference proteome</keyword>
<dbReference type="NCBIfam" id="TIGR00694">
    <property type="entry name" value="thiM"/>
    <property type="match status" value="1"/>
</dbReference>
<comment type="caution">
    <text evidence="12">The sequence shown here is derived from an EMBL/GenBank/DDBJ whole genome shotgun (WGS) entry which is preliminary data.</text>
</comment>
<accession>A0A2A4G4I0</accession>
<evidence type="ECO:0000256" key="11">
    <source>
        <dbReference type="HAMAP-Rule" id="MF_00228"/>
    </source>
</evidence>
<dbReference type="UniPathway" id="UPA00060">
    <property type="reaction ID" value="UER00139"/>
</dbReference>
<evidence type="ECO:0000313" key="12">
    <source>
        <dbReference type="EMBL" id="PCE62886.1"/>
    </source>
</evidence>
<name>A0A2A4G4I0_9FLAO</name>
<evidence type="ECO:0000256" key="1">
    <source>
        <dbReference type="ARBA" id="ARBA00001771"/>
    </source>
</evidence>
<dbReference type="GO" id="GO:0009228">
    <property type="term" value="P:thiamine biosynthetic process"/>
    <property type="evidence" value="ECO:0007669"/>
    <property type="project" value="UniProtKB-KW"/>
</dbReference>
<comment type="cofactor">
    <cofactor evidence="2 11">
        <name>Mg(2+)</name>
        <dbReference type="ChEBI" id="CHEBI:18420"/>
    </cofactor>
</comment>
<keyword evidence="5 11" id="KW-0479">Metal-binding</keyword>
<dbReference type="OrthoDB" id="9778146at2"/>
<organism evidence="12 13">
    <name type="scientific">Sediminicola luteus</name>
    <dbReference type="NCBI Taxonomy" id="319238"/>
    <lineage>
        <taxon>Bacteria</taxon>
        <taxon>Pseudomonadati</taxon>
        <taxon>Bacteroidota</taxon>
        <taxon>Flavobacteriia</taxon>
        <taxon>Flavobacteriales</taxon>
        <taxon>Flavobacteriaceae</taxon>
        <taxon>Sediminicola</taxon>
    </lineage>
</organism>
<dbReference type="PIRSF" id="PIRSF000513">
    <property type="entry name" value="Thz_kinase"/>
    <property type="match status" value="1"/>
</dbReference>
<keyword evidence="10 11" id="KW-0784">Thiamine biosynthesis</keyword>
<evidence type="ECO:0000256" key="6">
    <source>
        <dbReference type="ARBA" id="ARBA00022741"/>
    </source>
</evidence>
<dbReference type="NCBIfam" id="NF006830">
    <property type="entry name" value="PRK09355.1"/>
    <property type="match status" value="1"/>
</dbReference>
<keyword evidence="6 11" id="KW-0547">Nucleotide-binding</keyword>
<dbReference type="GO" id="GO:0000287">
    <property type="term" value="F:magnesium ion binding"/>
    <property type="evidence" value="ECO:0007669"/>
    <property type="project" value="UniProtKB-UniRule"/>
</dbReference>
<feature type="binding site" evidence="11">
    <location>
        <position position="49"/>
    </location>
    <ligand>
        <name>substrate</name>
    </ligand>
</feature>
<evidence type="ECO:0000313" key="13">
    <source>
        <dbReference type="Proteomes" id="UP000219559"/>
    </source>
</evidence>
<dbReference type="PRINTS" id="PR01099">
    <property type="entry name" value="HYETHTZKNASE"/>
</dbReference>
<dbReference type="EMBL" id="NBWU01000007">
    <property type="protein sequence ID" value="PCE62886.1"/>
    <property type="molecule type" value="Genomic_DNA"/>
</dbReference>
<dbReference type="Proteomes" id="UP000219559">
    <property type="component" value="Unassembled WGS sequence"/>
</dbReference>
<keyword evidence="8 11" id="KW-0067">ATP-binding</keyword>
<proteinExistence type="inferred from homology"/>
<evidence type="ECO:0000256" key="8">
    <source>
        <dbReference type="ARBA" id="ARBA00022840"/>
    </source>
</evidence>
<evidence type="ECO:0000256" key="9">
    <source>
        <dbReference type="ARBA" id="ARBA00022842"/>
    </source>
</evidence>
<dbReference type="GO" id="GO:0005524">
    <property type="term" value="F:ATP binding"/>
    <property type="evidence" value="ECO:0007669"/>
    <property type="project" value="UniProtKB-UniRule"/>
</dbReference>
<reference evidence="12 13" key="1">
    <citation type="submission" date="2017-04" db="EMBL/GenBank/DDBJ databases">
        <title>A new member of the family Flavobacteriaceae isolated from ascidians.</title>
        <authorList>
            <person name="Chen L."/>
        </authorList>
    </citation>
    <scope>NUCLEOTIDE SEQUENCE [LARGE SCALE GENOMIC DNA]</scope>
    <source>
        <strain evidence="12 13">HQA918</strain>
    </source>
</reference>
<dbReference type="InterPro" id="IPR029056">
    <property type="entry name" value="Ribokinase-like"/>
</dbReference>
<keyword evidence="9 11" id="KW-0460">Magnesium</keyword>
<dbReference type="AlphaFoldDB" id="A0A2A4G4I0"/>
<evidence type="ECO:0000256" key="4">
    <source>
        <dbReference type="ARBA" id="ARBA00022679"/>
    </source>
</evidence>
<dbReference type="EC" id="2.7.1.50" evidence="11"/>